<sequence>MPASMPAPSRRVPIEPLTQAAFEPFGTVIENPARLGAKRPDLDTVKANQGTALKYLDVTHMTNFYHMSPSRKPGAAVMNMFVCSPRKLRTASSSNSSGQQRLFDTTILERHPYTSQTFIPLGLSPESAGAGSAPSQTYYLVIVAPTLPQSRGSKSKRPPPFPLPPPRRRRSIRDIFSRARPSPFTNEAAPPPPSATKGRQEGRPQPRPKGPGLPDLSQLRAFIARGDQAVTYGAGTWHAPMAVVGEEDVDFVVVQFANGVGIEDCQEVELQAEGDGGVAVVIDEGQPGTEGIGIKAKL</sequence>
<evidence type="ECO:0000313" key="7">
    <source>
        <dbReference type="Proteomes" id="UP001492380"/>
    </source>
</evidence>
<comment type="caution">
    <text evidence="6">The sequence shown here is derived from an EMBL/GenBank/DDBJ whole genome shotgun (WGS) entry which is preliminary data.</text>
</comment>
<feature type="region of interest" description="Disordered" evidence="5">
    <location>
        <begin position="149"/>
        <end position="215"/>
    </location>
</feature>
<keyword evidence="6" id="KW-0378">Hydrolase</keyword>
<evidence type="ECO:0000256" key="4">
    <source>
        <dbReference type="ARBA" id="ARBA00047684"/>
    </source>
</evidence>
<proteinExistence type="predicted"/>
<dbReference type="SUPFAM" id="SSF51182">
    <property type="entry name" value="RmlC-like cupins"/>
    <property type="match status" value="1"/>
</dbReference>
<evidence type="ECO:0000256" key="5">
    <source>
        <dbReference type="SAM" id="MobiDB-lite"/>
    </source>
</evidence>
<accession>A0ABR1YD73</accession>
<evidence type="ECO:0000313" key="6">
    <source>
        <dbReference type="EMBL" id="KAK8226123.1"/>
    </source>
</evidence>
<dbReference type="Pfam" id="PF04115">
    <property type="entry name" value="Ureidogly_lyase"/>
    <property type="match status" value="1"/>
</dbReference>
<dbReference type="InterPro" id="IPR047233">
    <property type="entry name" value="UAH_cupin"/>
</dbReference>
<keyword evidence="2" id="KW-0659">Purine metabolism</keyword>
<protein>
    <submittedName>
        <fullName evidence="6">Ureidoglycolate hydrolase</fullName>
    </submittedName>
</protein>
<reference evidence="6 7" key="1">
    <citation type="submission" date="2024-04" db="EMBL/GenBank/DDBJ databases">
        <title>Phyllosticta paracitricarpa is synonymous to the EU quarantine fungus P. citricarpa based on phylogenomic analyses.</title>
        <authorList>
            <consortium name="Lawrence Berkeley National Laboratory"/>
            <person name="Van Ingen-Buijs V.A."/>
            <person name="Van Westerhoven A.C."/>
            <person name="Haridas S."/>
            <person name="Skiadas P."/>
            <person name="Martin F."/>
            <person name="Groenewald J.Z."/>
            <person name="Crous P.W."/>
            <person name="Seidl M.F."/>
        </authorList>
    </citation>
    <scope>NUCLEOTIDE SEQUENCE [LARGE SCALE GENOMIC DNA]</scope>
    <source>
        <strain evidence="6 7">CBS 123374</strain>
    </source>
</reference>
<dbReference type="CDD" id="cd20298">
    <property type="entry name" value="cupin_UAH"/>
    <property type="match status" value="1"/>
</dbReference>
<evidence type="ECO:0000256" key="2">
    <source>
        <dbReference type="ARBA" id="ARBA00022631"/>
    </source>
</evidence>
<dbReference type="Gene3D" id="2.60.120.480">
    <property type="entry name" value="Ureidoglycolate hydrolase"/>
    <property type="match status" value="1"/>
</dbReference>
<dbReference type="PANTHER" id="PTHR21221:SF1">
    <property type="entry name" value="UREIDOGLYCOLATE LYASE"/>
    <property type="match status" value="1"/>
</dbReference>
<dbReference type="InterPro" id="IPR024060">
    <property type="entry name" value="Ureidoglycolate_lyase_dom_sf"/>
</dbReference>
<evidence type="ECO:0000256" key="3">
    <source>
        <dbReference type="ARBA" id="ARBA00023239"/>
    </source>
</evidence>
<comment type="subunit">
    <text evidence="1">Homodimer.</text>
</comment>
<dbReference type="PANTHER" id="PTHR21221">
    <property type="entry name" value="UREIDOGLYCOLATE HYDROLASE"/>
    <property type="match status" value="1"/>
</dbReference>
<organism evidence="6 7">
    <name type="scientific">Phyllosticta capitalensis</name>
    <dbReference type="NCBI Taxonomy" id="121624"/>
    <lineage>
        <taxon>Eukaryota</taxon>
        <taxon>Fungi</taxon>
        <taxon>Dikarya</taxon>
        <taxon>Ascomycota</taxon>
        <taxon>Pezizomycotina</taxon>
        <taxon>Dothideomycetes</taxon>
        <taxon>Dothideomycetes incertae sedis</taxon>
        <taxon>Botryosphaeriales</taxon>
        <taxon>Phyllostictaceae</taxon>
        <taxon>Phyllosticta</taxon>
    </lineage>
</organism>
<gene>
    <name evidence="6" type="ORF">HDK90DRAFT_77447</name>
</gene>
<dbReference type="GO" id="GO:0016787">
    <property type="term" value="F:hydrolase activity"/>
    <property type="evidence" value="ECO:0007669"/>
    <property type="project" value="UniProtKB-KW"/>
</dbReference>
<dbReference type="InterPro" id="IPR007247">
    <property type="entry name" value="Ureidogly_lyase"/>
</dbReference>
<comment type="catalytic activity">
    <reaction evidence="4">
        <text>(S)-ureidoglycolate = urea + glyoxylate</text>
        <dbReference type="Rhea" id="RHEA:11304"/>
        <dbReference type="ChEBI" id="CHEBI:16199"/>
        <dbReference type="ChEBI" id="CHEBI:36655"/>
        <dbReference type="ChEBI" id="CHEBI:57296"/>
        <dbReference type="EC" id="4.3.2.3"/>
    </reaction>
</comment>
<evidence type="ECO:0000256" key="1">
    <source>
        <dbReference type="ARBA" id="ARBA00011738"/>
    </source>
</evidence>
<keyword evidence="3" id="KW-0456">Lyase</keyword>
<dbReference type="EMBL" id="JBBWRZ010000011">
    <property type="protein sequence ID" value="KAK8226123.1"/>
    <property type="molecule type" value="Genomic_DNA"/>
</dbReference>
<dbReference type="Proteomes" id="UP001492380">
    <property type="component" value="Unassembled WGS sequence"/>
</dbReference>
<dbReference type="InterPro" id="IPR011051">
    <property type="entry name" value="RmlC_Cupin_sf"/>
</dbReference>
<name>A0ABR1YD73_9PEZI</name>
<keyword evidence="7" id="KW-1185">Reference proteome</keyword>